<feature type="non-terminal residue" evidence="6">
    <location>
        <position position="1"/>
    </location>
</feature>
<keyword evidence="4" id="KW-0472">Membrane</keyword>
<evidence type="ECO:0000256" key="2">
    <source>
        <dbReference type="ARBA" id="ARBA00022692"/>
    </source>
</evidence>
<evidence type="ECO:0000256" key="1">
    <source>
        <dbReference type="ARBA" id="ARBA00004370"/>
    </source>
</evidence>
<dbReference type="InterPro" id="IPR017452">
    <property type="entry name" value="GPCR_Rhodpsn_7TM"/>
</dbReference>
<proteinExistence type="predicted"/>
<evidence type="ECO:0000256" key="3">
    <source>
        <dbReference type="ARBA" id="ARBA00022989"/>
    </source>
</evidence>
<gene>
    <name evidence="6" type="ORF">VCS650_LOCUS43829</name>
</gene>
<accession>A0A815VTT8</accession>
<comment type="caution">
    <text evidence="6">The sequence shown here is derived from an EMBL/GenBank/DDBJ whole genome shotgun (WGS) entry which is preliminary data.</text>
</comment>
<evidence type="ECO:0000313" key="6">
    <source>
        <dbReference type="EMBL" id="CAF1534625.1"/>
    </source>
</evidence>
<dbReference type="AlphaFoldDB" id="A0A815VTT8"/>
<sequence length="33" mass="3860">AFTIERYLAVCHPLHASFLATTQRAFKIQILIW</sequence>
<evidence type="ECO:0000259" key="5">
    <source>
        <dbReference type="PROSITE" id="PS50262"/>
    </source>
</evidence>
<dbReference type="EMBL" id="CAJNON010005173">
    <property type="protein sequence ID" value="CAF1534625.1"/>
    <property type="molecule type" value="Genomic_DNA"/>
</dbReference>
<keyword evidence="2" id="KW-0812">Transmembrane</keyword>
<reference evidence="6" key="1">
    <citation type="submission" date="2021-02" db="EMBL/GenBank/DDBJ databases">
        <authorList>
            <person name="Nowell W R."/>
        </authorList>
    </citation>
    <scope>NUCLEOTIDE SEQUENCE</scope>
</reference>
<protein>
    <recommendedName>
        <fullName evidence="5">G-protein coupled receptors family 1 profile domain-containing protein</fullName>
    </recommendedName>
</protein>
<evidence type="ECO:0000256" key="4">
    <source>
        <dbReference type="ARBA" id="ARBA00023136"/>
    </source>
</evidence>
<feature type="non-terminal residue" evidence="6">
    <location>
        <position position="33"/>
    </location>
</feature>
<organism evidence="6 7">
    <name type="scientific">Adineta steineri</name>
    <dbReference type="NCBI Taxonomy" id="433720"/>
    <lineage>
        <taxon>Eukaryota</taxon>
        <taxon>Metazoa</taxon>
        <taxon>Spiralia</taxon>
        <taxon>Gnathifera</taxon>
        <taxon>Rotifera</taxon>
        <taxon>Eurotatoria</taxon>
        <taxon>Bdelloidea</taxon>
        <taxon>Adinetida</taxon>
        <taxon>Adinetidae</taxon>
        <taxon>Adineta</taxon>
    </lineage>
</organism>
<dbReference type="Gene3D" id="1.20.1070.10">
    <property type="entry name" value="Rhodopsin 7-helix transmembrane proteins"/>
    <property type="match status" value="1"/>
</dbReference>
<comment type="subcellular location">
    <subcellularLocation>
        <location evidence="1">Membrane</location>
    </subcellularLocation>
</comment>
<dbReference type="GO" id="GO:0016020">
    <property type="term" value="C:membrane"/>
    <property type="evidence" value="ECO:0007669"/>
    <property type="project" value="UniProtKB-SubCell"/>
</dbReference>
<dbReference type="SUPFAM" id="SSF81321">
    <property type="entry name" value="Family A G protein-coupled receptor-like"/>
    <property type="match status" value="1"/>
</dbReference>
<keyword evidence="3" id="KW-1133">Transmembrane helix</keyword>
<dbReference type="OrthoDB" id="5950040at2759"/>
<feature type="domain" description="G-protein coupled receptors family 1 profile" evidence="5">
    <location>
        <begin position="1"/>
        <end position="33"/>
    </location>
</feature>
<dbReference type="PROSITE" id="PS50262">
    <property type="entry name" value="G_PROTEIN_RECEP_F1_2"/>
    <property type="match status" value="1"/>
</dbReference>
<dbReference type="Proteomes" id="UP000663891">
    <property type="component" value="Unassembled WGS sequence"/>
</dbReference>
<name>A0A815VTT8_9BILA</name>
<evidence type="ECO:0000313" key="7">
    <source>
        <dbReference type="Proteomes" id="UP000663891"/>
    </source>
</evidence>